<proteinExistence type="predicted"/>
<dbReference type="SMART" id="SM01411">
    <property type="entry name" value="Ephrin_rec_like"/>
    <property type="match status" value="9"/>
</dbReference>
<dbReference type="SMART" id="SM00208">
    <property type="entry name" value="TNFR"/>
    <property type="match status" value="6"/>
</dbReference>
<dbReference type="Gene3D" id="2.10.50.10">
    <property type="entry name" value="Tumor Necrosis Factor Receptor, subunit A, domain 2"/>
    <property type="match status" value="7"/>
</dbReference>
<dbReference type="EMBL" id="KK100726">
    <property type="protein sequence ID" value="KIZ04097.1"/>
    <property type="molecule type" value="Genomic_DNA"/>
</dbReference>
<dbReference type="InterPro" id="IPR009030">
    <property type="entry name" value="Growth_fac_rcpt_cys_sf"/>
</dbReference>
<dbReference type="PANTHER" id="PTHR46967:SF2">
    <property type="entry name" value="SUSHI, VON WILLEBRAND FACTOR TYPE A, EGF AND PENTRAXIN DOMAIN-CONTAINING PROTEIN 1-LIKE"/>
    <property type="match status" value="1"/>
</dbReference>
<sequence>MPMASDPAGHVAEAVNKQAGYYYLDPKRCPQSYSMKIKGSKLLAADIGSLLRKGIGVGEVVLPSVTFSPNGMVITWKTTGPLAQELSYTAIQKTGGPTIPEFSAFQGSPNNYCSLLDINPAYDLDSNPADGIVDASTATLVGRLPRPVPGHPGKYVCAIAPAGGYVKVKKSAGLVVPDPIRYIYTADGPNSYMSCNAGQYLYRLGAIRAPDDPGSDSCQQCPRGSYATSSASLCIACPVNNYQDKAGQRSCKPCQFGYAPYAGAVRCMDCYYGRPYCSEGFSSNEVIYTCNSMRLPEGYSPEVGFTVVRPMDDPSEKAAAAQYSPMFKNCNVNGGGSTLIAFNVSAECRVDMYVVGDLGRGGGQCSQDPVGNSINVFYTAPNMISSLTSKGVGAWGVGLTGVVDSEGLTTKMFATSFGTRIPDDFSQPSEFKLVLPESGWSYLGGGDNGQGQNSNVKGVNFDPCPAGTNKEMLNGDGHSDPGEDPNSLLSHFCVPCGVGTFCSNDGESSAPQNCPAGTFGPILGAKSQEGCVNCPIGTFQDMDGSYTCRTCAPNTFASAPGATECISCGDGYEVSAAGSNSCNPCAPGYFRDSAVSELCQECPAGTSSGEAAGKCAVCEPGTYTSQTKSASCTECPRGSYQKSYGQRKCELCPIGTYGDSRGRNACKVCPVGTYNPNCGSVTATSCVRCPAGKAAPRPGSGSCSGCGAGYYSDRIGMSSCRACPAGTYSKDGGSRSCSPCPKGTFADKSASKACRPCPIGFFSPSTGAARCMSCPAGAFTSTPGAWSCARCQPGTYSTKSAAGSAITCAVCPPGSYSYSEGATQCLLCPAGQYADGSGSTSCNVCPLGTYSSVIGSHQCTPCKSGWTTMGIGSNGNGDCSVRVMLNGG</sequence>
<dbReference type="KEGG" id="mng:MNEG_3861"/>
<protein>
    <recommendedName>
        <fullName evidence="1">TNFR-Cys domain-containing protein</fullName>
    </recommendedName>
</protein>
<feature type="domain" description="TNFR-Cys" evidence="1">
    <location>
        <begin position="618"/>
        <end position="649"/>
    </location>
</feature>
<dbReference type="AlphaFoldDB" id="A0A0D2MUB0"/>
<dbReference type="STRING" id="145388.A0A0D2MUB0"/>
<reference evidence="2 3" key="1">
    <citation type="journal article" date="2013" name="BMC Genomics">
        <title>Reconstruction of the lipid metabolism for the microalga Monoraphidium neglectum from its genome sequence reveals characteristics suitable for biofuel production.</title>
        <authorList>
            <person name="Bogen C."/>
            <person name="Al-Dilaimi A."/>
            <person name="Albersmeier A."/>
            <person name="Wichmann J."/>
            <person name="Grundmann M."/>
            <person name="Rupp O."/>
            <person name="Lauersen K.J."/>
            <person name="Blifernez-Klassen O."/>
            <person name="Kalinowski J."/>
            <person name="Goesmann A."/>
            <person name="Mussgnug J.H."/>
            <person name="Kruse O."/>
        </authorList>
    </citation>
    <scope>NUCLEOTIDE SEQUENCE [LARGE SCALE GENOMIC DNA]</scope>
    <source>
        <strain evidence="2 3">SAG 48.87</strain>
    </source>
</reference>
<dbReference type="Proteomes" id="UP000054498">
    <property type="component" value="Unassembled WGS sequence"/>
</dbReference>
<feature type="domain" description="TNFR-Cys" evidence="1">
    <location>
        <begin position="774"/>
        <end position="808"/>
    </location>
</feature>
<evidence type="ECO:0000313" key="3">
    <source>
        <dbReference type="Proteomes" id="UP000054498"/>
    </source>
</evidence>
<dbReference type="SUPFAM" id="SSF57184">
    <property type="entry name" value="Growth factor receptor domain"/>
    <property type="match status" value="3"/>
</dbReference>
<dbReference type="Pfam" id="PF07699">
    <property type="entry name" value="Ephrin_rec_like"/>
    <property type="match status" value="7"/>
</dbReference>
<dbReference type="RefSeq" id="XP_013903116.1">
    <property type="nucleotide sequence ID" value="XM_014047662.1"/>
</dbReference>
<gene>
    <name evidence="2" type="ORF">MNEG_3861</name>
</gene>
<dbReference type="PANTHER" id="PTHR46967">
    <property type="entry name" value="INSULIN-LIKE GROWTH FACTOR BINDING PROTEIN,N-TERMINAL"/>
    <property type="match status" value="1"/>
</dbReference>
<feature type="domain" description="TNFR-Cys" evidence="1">
    <location>
        <begin position="534"/>
        <end position="565"/>
    </location>
</feature>
<dbReference type="InterPro" id="IPR011641">
    <property type="entry name" value="Tyr-kin_ephrin_A/B_rcpt-like"/>
</dbReference>
<feature type="domain" description="TNFR-Cys" evidence="1">
    <location>
        <begin position="723"/>
        <end position="754"/>
    </location>
</feature>
<feature type="domain" description="TNFR-Cys" evidence="1">
    <location>
        <begin position="811"/>
        <end position="842"/>
    </location>
</feature>
<evidence type="ECO:0000313" key="2">
    <source>
        <dbReference type="EMBL" id="KIZ04097.1"/>
    </source>
</evidence>
<name>A0A0D2MUB0_9CHLO</name>
<keyword evidence="3" id="KW-1185">Reference proteome</keyword>
<dbReference type="OrthoDB" id="527488at2759"/>
<evidence type="ECO:0000259" key="1">
    <source>
        <dbReference type="SMART" id="SM00208"/>
    </source>
</evidence>
<feature type="domain" description="TNFR-Cys" evidence="1">
    <location>
        <begin position="845"/>
        <end position="879"/>
    </location>
</feature>
<dbReference type="InterPro" id="IPR001368">
    <property type="entry name" value="TNFR/NGFR_Cys_rich_reg"/>
</dbReference>
<dbReference type="GeneID" id="25736739"/>
<accession>A0A0D2MUB0</accession>
<organism evidence="2 3">
    <name type="scientific">Monoraphidium neglectum</name>
    <dbReference type="NCBI Taxonomy" id="145388"/>
    <lineage>
        <taxon>Eukaryota</taxon>
        <taxon>Viridiplantae</taxon>
        <taxon>Chlorophyta</taxon>
        <taxon>core chlorophytes</taxon>
        <taxon>Chlorophyceae</taxon>
        <taxon>CS clade</taxon>
        <taxon>Sphaeropleales</taxon>
        <taxon>Selenastraceae</taxon>
        <taxon>Monoraphidium</taxon>
    </lineage>
</organism>